<sequence length="207" mass="21543">MRKSCKITVILLCSVLLLGACSKKEKSSQVSTSHSKVTQVSKSSTKKKKVTKNSSSTELSSSISAPNSQDSSNDSSVAESGEVGTQENSQSTTPTTASSISVENISNGDFSTIAGTWSNDLGESVTVDSNGQTSISSHSESYLITSNTLEGNVSFGTIYNSDSEYGSAAFIIIPAGTANPYSGEVVAVDTIVIGQGGDANQHPYYRN</sequence>
<dbReference type="Pfam" id="PF19804">
    <property type="entry name" value="DUF6287"/>
    <property type="match status" value="1"/>
</dbReference>
<reference evidence="4 5" key="2">
    <citation type="submission" date="2014-05" db="EMBL/GenBank/DDBJ databases">
        <title>Genome sequence of Streptococcus gallolyticus.</title>
        <authorList>
            <person name="Del Campo R."/>
        </authorList>
    </citation>
    <scope>NUCLEOTIDE SEQUENCE [LARGE SCALE GENOMIC DNA]</scope>
    <source>
        <strain evidence="4 5">LMG17956</strain>
    </source>
</reference>
<evidence type="ECO:0000259" key="3">
    <source>
        <dbReference type="Pfam" id="PF19804"/>
    </source>
</evidence>
<feature type="region of interest" description="Disordered" evidence="1">
    <location>
        <begin position="26"/>
        <end position="101"/>
    </location>
</feature>
<evidence type="ECO:0000313" key="4">
    <source>
        <dbReference type="EMBL" id="CDO17624.1"/>
    </source>
</evidence>
<dbReference type="Proteomes" id="UP000027584">
    <property type="component" value="Unassembled WGS sequence"/>
</dbReference>
<organism evidence="4 5">
    <name type="scientific">Streptococcus gallolyticus</name>
    <dbReference type="NCBI Taxonomy" id="315405"/>
    <lineage>
        <taxon>Bacteria</taxon>
        <taxon>Bacillati</taxon>
        <taxon>Bacillota</taxon>
        <taxon>Bacilli</taxon>
        <taxon>Lactobacillales</taxon>
        <taxon>Streptococcaceae</taxon>
        <taxon>Streptococcus</taxon>
    </lineage>
</organism>
<keyword evidence="2" id="KW-0732">Signal</keyword>
<dbReference type="PROSITE" id="PS51257">
    <property type="entry name" value="PROKAR_LIPOPROTEIN"/>
    <property type="match status" value="1"/>
</dbReference>
<evidence type="ECO:0000256" key="2">
    <source>
        <dbReference type="SAM" id="SignalP"/>
    </source>
</evidence>
<dbReference type="EMBL" id="CCBC010000133">
    <property type="protein sequence ID" value="CDO17624.1"/>
    <property type="molecule type" value="Genomic_DNA"/>
</dbReference>
<name>A0A060RGD5_9STRE</name>
<feature type="compositionally biased region" description="Low complexity" evidence="1">
    <location>
        <begin position="28"/>
        <end position="43"/>
    </location>
</feature>
<feature type="chain" id="PRO_5039529183" description="DUF6287 domain-containing protein" evidence="2">
    <location>
        <begin position="21"/>
        <end position="207"/>
    </location>
</feature>
<accession>A0A060RGD5</accession>
<feature type="domain" description="DUF6287" evidence="3">
    <location>
        <begin position="98"/>
        <end position="131"/>
    </location>
</feature>
<dbReference type="AlphaFoldDB" id="A0A060RGD5"/>
<evidence type="ECO:0000256" key="1">
    <source>
        <dbReference type="SAM" id="MobiDB-lite"/>
    </source>
</evidence>
<feature type="compositionally biased region" description="Polar residues" evidence="1">
    <location>
        <begin position="65"/>
        <end position="101"/>
    </location>
</feature>
<evidence type="ECO:0000313" key="5">
    <source>
        <dbReference type="Proteomes" id="UP000027584"/>
    </source>
</evidence>
<feature type="signal peptide" evidence="2">
    <location>
        <begin position="1"/>
        <end position="20"/>
    </location>
</feature>
<reference evidence="4 5" key="1">
    <citation type="submission" date="2014-02" db="EMBL/GenBank/DDBJ databases">
        <authorList>
            <person name="Manrique M."/>
        </authorList>
    </citation>
    <scope>NUCLEOTIDE SEQUENCE [LARGE SCALE GENOMIC DNA]</scope>
    <source>
        <strain evidence="4 5">LMG17956</strain>
    </source>
</reference>
<proteinExistence type="predicted"/>
<feature type="compositionally biased region" description="Low complexity" evidence="1">
    <location>
        <begin position="52"/>
        <end position="64"/>
    </location>
</feature>
<protein>
    <recommendedName>
        <fullName evidence="3">DUF6287 domain-containing protein</fullName>
    </recommendedName>
</protein>
<comment type="caution">
    <text evidence="4">The sequence shown here is derived from an EMBL/GenBank/DDBJ whole genome shotgun (WGS) entry which is preliminary data.</text>
</comment>
<dbReference type="InterPro" id="IPR046254">
    <property type="entry name" value="DUF6287"/>
</dbReference>
<gene>
    <name evidence="4" type="ORF">BN963_SGAL_00817</name>
</gene>